<dbReference type="PANTHER" id="PTHR30258">
    <property type="entry name" value="TYPE II SECRETION SYSTEM PROTEIN GSPE-RELATED"/>
    <property type="match status" value="1"/>
</dbReference>
<name>A0ABQ0JSG4_9BACT</name>
<proteinExistence type="inferred from homology"/>
<sequence>MSKQDISSKFNINNPSHQTEYALLNGGIINEEQLDKAKEIQKKEHIQLEEVLVNLGYTTYSDIIQCLASQYDLPVIDLDKTTISPEMIYLLPVSLIKKHGIVPVSRNNGNITLAVSSPPDLGFIDNLRFMLNADIKCVLATPDTIKNTICKCFEMEPSETVDSLLKELTVREIPIGEAEIERTDKPHGEVKAVEDEGPVIQLVSLIINKAVASRASDIHVEPLSNRLRIRYRIDGVCQEVDVLPKHLQDSIISRIKILANIDISEKRRPQDGRISLRHAGKELDVRVSCLPSIYGESVVMRLLEKSAILMNLKNLGFYENDYKLFHSIIKRPHGIVLITGPTGSGKTTTLYAAINELNKTDTKIITAEDPVEYTLPGVNQGEVNEKIGFNFPAILRTMLRQDPNIILVGEIRDTETADTAITAALTGHLVLTTLHTNDAPFAITRLIDMGIKPFLVATSLQGIMAQRLVRMICTNCREPVQYIPEQLSEMGFETETLKDFSFYKGKGCKNCNNIGYRGRMGIYELVDMNETLRDMAYRMAAANEIRKVARTLGMTTLKEDGIRKAKDGKTTLEEVFRITGIEDLE</sequence>
<evidence type="ECO:0000256" key="2">
    <source>
        <dbReference type="ARBA" id="ARBA00022741"/>
    </source>
</evidence>
<evidence type="ECO:0000313" key="5">
    <source>
        <dbReference type="EMBL" id="GAN31667.1"/>
    </source>
</evidence>
<dbReference type="Gene3D" id="3.40.50.300">
    <property type="entry name" value="P-loop containing nucleotide triphosphate hydrolases"/>
    <property type="match status" value="1"/>
</dbReference>
<dbReference type="Pfam" id="PF00437">
    <property type="entry name" value="T2SSE"/>
    <property type="match status" value="1"/>
</dbReference>
<evidence type="ECO:0000259" key="4">
    <source>
        <dbReference type="SMART" id="SM00382"/>
    </source>
</evidence>
<feature type="domain" description="AAA+ ATPase" evidence="4">
    <location>
        <begin position="332"/>
        <end position="455"/>
    </location>
</feature>
<dbReference type="RefSeq" id="WP_082058941.1">
    <property type="nucleotide sequence ID" value="NZ_BAFN01000001.1"/>
</dbReference>
<accession>A0ABQ0JSG4</accession>
<dbReference type="InterPro" id="IPR001482">
    <property type="entry name" value="T2SS/T4SS_dom"/>
</dbReference>
<organism evidence="5 6">
    <name type="scientific">Candidatus Brocadia sinica JPN1</name>
    <dbReference type="NCBI Taxonomy" id="1197129"/>
    <lineage>
        <taxon>Bacteria</taxon>
        <taxon>Pseudomonadati</taxon>
        <taxon>Planctomycetota</taxon>
        <taxon>Candidatus Brocadiia</taxon>
        <taxon>Candidatus Brocadiales</taxon>
        <taxon>Candidatus Brocadiaceae</taxon>
        <taxon>Candidatus Brocadia</taxon>
    </lineage>
</organism>
<dbReference type="InterPro" id="IPR003593">
    <property type="entry name" value="AAA+_ATPase"/>
</dbReference>
<evidence type="ECO:0000256" key="3">
    <source>
        <dbReference type="ARBA" id="ARBA00022840"/>
    </source>
</evidence>
<dbReference type="Gene3D" id="3.30.450.90">
    <property type="match status" value="1"/>
</dbReference>
<dbReference type="SUPFAM" id="SSF160246">
    <property type="entry name" value="EspE N-terminal domain-like"/>
    <property type="match status" value="1"/>
</dbReference>
<protein>
    <submittedName>
        <fullName evidence="5">General secretory system type II protein ATPase component</fullName>
    </submittedName>
</protein>
<reference evidence="6" key="1">
    <citation type="journal article" date="2015" name="Genome Announc.">
        <title>Draft Genome Sequence of an Anaerobic Ammonium-Oxidizing Bacterium, "Candidatus Brocadia sinica".</title>
        <authorList>
            <person name="Oshiki M."/>
            <person name="Shinyako-Hata K."/>
            <person name="Satoh H."/>
            <person name="Okabe S."/>
        </authorList>
    </citation>
    <scope>NUCLEOTIDE SEQUENCE [LARGE SCALE GENOMIC DNA]</scope>
    <source>
        <strain evidence="6">JPN1</strain>
    </source>
</reference>
<comment type="caution">
    <text evidence="5">The sequence shown here is derived from an EMBL/GenBank/DDBJ whole genome shotgun (WGS) entry which is preliminary data.</text>
</comment>
<dbReference type="Pfam" id="PF05157">
    <property type="entry name" value="MshEN"/>
    <property type="match status" value="1"/>
</dbReference>
<dbReference type="InterPro" id="IPR037257">
    <property type="entry name" value="T2SS_E_N_sf"/>
</dbReference>
<dbReference type="InterPro" id="IPR027417">
    <property type="entry name" value="P-loop_NTPase"/>
</dbReference>
<keyword evidence="3" id="KW-0067">ATP-binding</keyword>
<keyword evidence="2" id="KW-0547">Nucleotide-binding</keyword>
<dbReference type="SMART" id="SM00382">
    <property type="entry name" value="AAA"/>
    <property type="match status" value="1"/>
</dbReference>
<keyword evidence="6" id="KW-1185">Reference proteome</keyword>
<gene>
    <name evidence="5" type="ORF">BROSI_A0168</name>
</gene>
<evidence type="ECO:0000256" key="1">
    <source>
        <dbReference type="ARBA" id="ARBA00006611"/>
    </source>
</evidence>
<evidence type="ECO:0000313" key="6">
    <source>
        <dbReference type="Proteomes" id="UP000032309"/>
    </source>
</evidence>
<dbReference type="PANTHER" id="PTHR30258:SF1">
    <property type="entry name" value="PROTEIN TRANSPORT PROTEIN HOFB HOMOLOG"/>
    <property type="match status" value="1"/>
</dbReference>
<comment type="similarity">
    <text evidence="1">Belongs to the GSP E family.</text>
</comment>
<dbReference type="InterPro" id="IPR007831">
    <property type="entry name" value="T2SS_GspE_N"/>
</dbReference>
<dbReference type="Gene3D" id="3.30.300.160">
    <property type="entry name" value="Type II secretion system, protein E, N-terminal domain"/>
    <property type="match status" value="1"/>
</dbReference>
<dbReference type="SUPFAM" id="SSF52540">
    <property type="entry name" value="P-loop containing nucleoside triphosphate hydrolases"/>
    <property type="match status" value="1"/>
</dbReference>
<dbReference type="Proteomes" id="UP000032309">
    <property type="component" value="Unassembled WGS sequence"/>
</dbReference>
<dbReference type="CDD" id="cd01129">
    <property type="entry name" value="PulE-GspE-like"/>
    <property type="match status" value="1"/>
</dbReference>
<dbReference type="EMBL" id="BAFN01000001">
    <property type="protein sequence ID" value="GAN31667.1"/>
    <property type="molecule type" value="Genomic_DNA"/>
</dbReference>